<reference evidence="2" key="2">
    <citation type="submission" date="2025-09" db="UniProtKB">
        <authorList>
            <consortium name="Ensembl"/>
        </authorList>
    </citation>
    <scope>IDENTIFICATION</scope>
</reference>
<dbReference type="PANTHER" id="PTHR33488:SF2">
    <property type="entry name" value="EARLY ENDOSOME ANTIGEN 1-LIKE"/>
    <property type="match status" value="1"/>
</dbReference>
<dbReference type="Proteomes" id="UP000261540">
    <property type="component" value="Unplaced"/>
</dbReference>
<keyword evidence="3" id="KW-1185">Reference proteome</keyword>
<proteinExistence type="predicted"/>
<sequence length="557" mass="63404">MADLLKPTKYIDRDIKPIMQPYGNWVKYLVPAPDAIAILGELVRISNNLDFSINKNPPKDGFQYIKYPDSFSACLMEVVHSGWAAFNEAHKNMDQIRLHTGNVPAYMERMLLQDSDEWRQKLLPVTVEDMSSISDECVKLADETEKKFTFVINLIQELLEACKSAKKVYGSDLENVERKCKELEIEKEASNLATERAQKMFDYINEQVTAAEINFDEAMKKVPSGWKVFSMNLSDAFIDGMLTILSLLTRMTAKSRGQICNVNVRNTIAGSQDAKNESEDTLAMCNILTKAILLLKLTETLNSFIDKEEIKWSEIYDENENMAKTLYLGEQYNQVKTSMESEKNCKAKKVALDICTDAIKLCSELTEIAPEGKCDAVKTKAMIGRMQSLLKQCQIFDRENKAFTTTPVFTPEPPQQAKESGKKWAGDMAAGNAQLRIEQSQAQLDKVRVKQQEGLENLEKNQKERMEILTALENCKVKEFDISTTIEMLVKGLDAMGREKAEWETMVRFFQMISNIVKTRMDRSLKTLQFIWSMSRHLCQSLIPSPKPTITLTISRS</sequence>
<dbReference type="STRING" id="1676925.ENSPKIP00000025226"/>
<keyword evidence="1" id="KW-0175">Coiled coil</keyword>
<evidence type="ECO:0000313" key="2">
    <source>
        <dbReference type="Ensembl" id="ENSPKIP00000025226.1"/>
    </source>
</evidence>
<reference evidence="2" key="1">
    <citation type="submission" date="2025-08" db="UniProtKB">
        <authorList>
            <consortium name="Ensembl"/>
        </authorList>
    </citation>
    <scope>IDENTIFICATION</scope>
</reference>
<feature type="coiled-coil region" evidence="1">
    <location>
        <begin position="166"/>
        <end position="193"/>
    </location>
</feature>
<dbReference type="Ensembl" id="ENSPKIT00000005953.1">
    <property type="protein sequence ID" value="ENSPKIP00000025226.1"/>
    <property type="gene ID" value="ENSPKIG00000008172.1"/>
</dbReference>
<dbReference type="GeneTree" id="ENSGT00390000008061"/>
<evidence type="ECO:0000313" key="3">
    <source>
        <dbReference type="Proteomes" id="UP000261540"/>
    </source>
</evidence>
<accession>A0A3B3S5C9</accession>
<dbReference type="AlphaFoldDB" id="A0A3B3S5C9"/>
<dbReference type="PANTHER" id="PTHR33488">
    <property type="entry name" value="ZGC:162509"/>
    <property type="match status" value="1"/>
</dbReference>
<protein>
    <submittedName>
        <fullName evidence="2">Uncharacterized protein</fullName>
    </submittedName>
</protein>
<evidence type="ECO:0000256" key="1">
    <source>
        <dbReference type="SAM" id="Coils"/>
    </source>
</evidence>
<name>A0A3B3S5C9_9TELE</name>
<organism evidence="2 3">
    <name type="scientific">Paramormyrops kingsleyae</name>
    <dbReference type="NCBI Taxonomy" id="1676925"/>
    <lineage>
        <taxon>Eukaryota</taxon>
        <taxon>Metazoa</taxon>
        <taxon>Chordata</taxon>
        <taxon>Craniata</taxon>
        <taxon>Vertebrata</taxon>
        <taxon>Euteleostomi</taxon>
        <taxon>Actinopterygii</taxon>
        <taxon>Neopterygii</taxon>
        <taxon>Teleostei</taxon>
        <taxon>Osteoglossocephala</taxon>
        <taxon>Osteoglossomorpha</taxon>
        <taxon>Osteoglossiformes</taxon>
        <taxon>Mormyridae</taxon>
        <taxon>Paramormyrops</taxon>
    </lineage>
</organism>